<dbReference type="RefSeq" id="WP_193382424.1">
    <property type="nucleotide sequence ID" value="NZ_JABXWF010000001.1"/>
</dbReference>
<accession>A0ABU4MIR1</accession>
<dbReference type="EMBL" id="JARAWJ010000005">
    <property type="protein sequence ID" value="MDX3037344.1"/>
    <property type="molecule type" value="Genomic_DNA"/>
</dbReference>
<dbReference type="InterPro" id="IPR002182">
    <property type="entry name" value="NB-ARC"/>
</dbReference>
<dbReference type="Pfam" id="PF00931">
    <property type="entry name" value="NB-ARC"/>
    <property type="match status" value="1"/>
</dbReference>
<feature type="region of interest" description="Disordered" evidence="1">
    <location>
        <begin position="1"/>
        <end position="21"/>
    </location>
</feature>
<evidence type="ECO:0000313" key="4">
    <source>
        <dbReference type="Proteomes" id="UP001282474"/>
    </source>
</evidence>
<reference evidence="3 4" key="1">
    <citation type="journal article" date="2023" name="Microb. Genom.">
        <title>Mesoterricola silvestris gen. nov., sp. nov., Mesoterricola sediminis sp. nov., Geothrix oryzae sp. nov., Geothrix edaphica sp. nov., Geothrix rubra sp. nov., and Geothrix limicola sp. nov., six novel members of Acidobacteriota isolated from soils.</title>
        <authorList>
            <person name="Weisberg A.J."/>
            <person name="Pearce E."/>
            <person name="Kramer C.G."/>
            <person name="Chang J.H."/>
            <person name="Clarke C.R."/>
        </authorList>
    </citation>
    <scope>NUCLEOTIDE SEQUENCE [LARGE SCALE GENOMIC DNA]</scope>
    <source>
        <strain evidence="3 4">NE20-4-1</strain>
    </source>
</reference>
<feature type="domain" description="NB-ARC" evidence="2">
    <location>
        <begin position="96"/>
        <end position="233"/>
    </location>
</feature>
<dbReference type="SUPFAM" id="SSF52540">
    <property type="entry name" value="P-loop containing nucleoside triphosphate hydrolases"/>
    <property type="match status" value="1"/>
</dbReference>
<dbReference type="PANTHER" id="PTHR35205:SF1">
    <property type="entry name" value="ZU5 DOMAIN-CONTAINING PROTEIN"/>
    <property type="match status" value="1"/>
</dbReference>
<dbReference type="InterPro" id="IPR027417">
    <property type="entry name" value="P-loop_NTPase"/>
</dbReference>
<comment type="caution">
    <text evidence="3">The sequence shown here is derived from an EMBL/GenBank/DDBJ whole genome shotgun (WGS) entry which is preliminary data.</text>
</comment>
<proteinExistence type="predicted"/>
<evidence type="ECO:0000313" key="3">
    <source>
        <dbReference type="EMBL" id="MDX3037344.1"/>
    </source>
</evidence>
<dbReference type="Proteomes" id="UP001282474">
    <property type="component" value="Unassembled WGS sequence"/>
</dbReference>
<evidence type="ECO:0000259" key="2">
    <source>
        <dbReference type="Pfam" id="PF00931"/>
    </source>
</evidence>
<dbReference type="Gene3D" id="3.40.50.300">
    <property type="entry name" value="P-loop containing nucleotide triphosphate hydrolases"/>
    <property type="match status" value="1"/>
</dbReference>
<organism evidence="3 4">
    <name type="scientific">Streptomyces caniscabiei</name>
    <dbReference type="NCBI Taxonomy" id="2746961"/>
    <lineage>
        <taxon>Bacteria</taxon>
        <taxon>Bacillati</taxon>
        <taxon>Actinomycetota</taxon>
        <taxon>Actinomycetes</taxon>
        <taxon>Kitasatosporales</taxon>
        <taxon>Streptomycetaceae</taxon>
        <taxon>Streptomyces</taxon>
    </lineage>
</organism>
<keyword evidence="4" id="KW-1185">Reference proteome</keyword>
<protein>
    <submittedName>
        <fullName evidence="3">NB-ARC domain-containing protein</fullName>
    </submittedName>
</protein>
<evidence type="ECO:0000256" key="1">
    <source>
        <dbReference type="SAM" id="MobiDB-lite"/>
    </source>
</evidence>
<dbReference type="PANTHER" id="PTHR35205">
    <property type="entry name" value="NB-ARC AND TPR DOMAIN PROTEIN"/>
    <property type="match status" value="1"/>
</dbReference>
<sequence>MRDASAGDEASGGRSVEASGERAVAAGRDIRQVATGDFATQVQVEQGTVLPAEALTVGDVTWPVRHLPGRTAHFVGRERELALLEEAFEAPGGVVVHAVHGLGGVGKSTLAARWAAGRGADVNPVWWIAAESRAQLDAGLADLGRALTPALAGTLPEAALRERTLQWLSAHDGWLLVLDNVDDPADVRTLLDRAPRGRFLITTRRGPTSWRGIARTLDLDVLAPDEAVELFTTIYEGSTDGVEELCAELGCLPLAVDQAAAYCREAGITPGAYRELLARRPASLYASGPEGGDAERTVARVWRVTLDRLADTPKALMLLHILAWLGSEGVPRGYVELPGDPLDATEAIRRLAAHSMITLGDGTISVHRLVQAVTRTTDPGDPHRIEVHTAGGRRVAVQVLVLAEPRWQDGDDTDMRAVLRPEGRVWATQVEAFAARYPQEEDTADTAILFTSAGLLLVINEPGPRAVALCERGLAAALRALDPDDEGVRFARGPWPRAV</sequence>
<name>A0ABU4MIR1_9ACTN</name>
<gene>
    <name evidence="3" type="ORF">PV383_09190</name>
</gene>